<dbReference type="GO" id="GO:0020037">
    <property type="term" value="F:heme binding"/>
    <property type="evidence" value="ECO:0007669"/>
    <property type="project" value="InterPro"/>
</dbReference>
<protein>
    <submittedName>
        <fullName evidence="7">Cytochrome P450</fullName>
    </submittedName>
</protein>
<evidence type="ECO:0000256" key="3">
    <source>
        <dbReference type="ARBA" id="ARBA00023002"/>
    </source>
</evidence>
<dbReference type="Pfam" id="PF00067">
    <property type="entry name" value="p450"/>
    <property type="match status" value="1"/>
</dbReference>
<keyword evidence="4 5" id="KW-0408">Iron</keyword>
<evidence type="ECO:0000256" key="5">
    <source>
        <dbReference type="PIRSR" id="PIRSR602401-1"/>
    </source>
</evidence>
<evidence type="ECO:0000256" key="4">
    <source>
        <dbReference type="ARBA" id="ARBA00023004"/>
    </source>
</evidence>
<keyword evidence="5 6" id="KW-0349">Heme</keyword>
<dbReference type="PRINTS" id="PR00463">
    <property type="entry name" value="EP450I"/>
</dbReference>
<comment type="similarity">
    <text evidence="6">Belongs to the cytochrome P450 family.</text>
</comment>
<dbReference type="InterPro" id="IPR001128">
    <property type="entry name" value="Cyt_P450"/>
</dbReference>
<dbReference type="GO" id="GO:0016705">
    <property type="term" value="F:oxidoreductase activity, acting on paired donors, with incorporation or reduction of molecular oxygen"/>
    <property type="evidence" value="ECO:0007669"/>
    <property type="project" value="InterPro"/>
</dbReference>
<dbReference type="GO" id="GO:0004497">
    <property type="term" value="F:monooxygenase activity"/>
    <property type="evidence" value="ECO:0007669"/>
    <property type="project" value="UniProtKB-KW"/>
</dbReference>
<keyword evidence="8" id="KW-1185">Reference proteome</keyword>
<keyword evidence="6" id="KW-0503">Monooxygenase</keyword>
<dbReference type="Proteomes" id="UP000250266">
    <property type="component" value="Unassembled WGS sequence"/>
</dbReference>
<dbReference type="Gene3D" id="1.10.630.10">
    <property type="entry name" value="Cytochrome P450"/>
    <property type="match status" value="1"/>
</dbReference>
<proteinExistence type="inferred from homology"/>
<dbReference type="PANTHER" id="PTHR24305:SF235">
    <property type="entry name" value="CYTOCHROME P450 MONOOXYGENASE APDB-RELATED"/>
    <property type="match status" value="1"/>
</dbReference>
<dbReference type="PRINTS" id="PR00385">
    <property type="entry name" value="P450"/>
</dbReference>
<organism evidence="7 8">
    <name type="scientific">Lepidopterella palustris CBS 459.81</name>
    <dbReference type="NCBI Taxonomy" id="1314670"/>
    <lineage>
        <taxon>Eukaryota</taxon>
        <taxon>Fungi</taxon>
        <taxon>Dikarya</taxon>
        <taxon>Ascomycota</taxon>
        <taxon>Pezizomycotina</taxon>
        <taxon>Dothideomycetes</taxon>
        <taxon>Pleosporomycetidae</taxon>
        <taxon>Mytilinidiales</taxon>
        <taxon>Argynnaceae</taxon>
        <taxon>Lepidopterella</taxon>
    </lineage>
</organism>
<dbReference type="AlphaFoldDB" id="A0A8E2E115"/>
<evidence type="ECO:0000256" key="1">
    <source>
        <dbReference type="ARBA" id="ARBA00001971"/>
    </source>
</evidence>
<dbReference type="InterPro" id="IPR050121">
    <property type="entry name" value="Cytochrome_P450_monoxygenase"/>
</dbReference>
<comment type="cofactor">
    <cofactor evidence="1 5">
        <name>heme</name>
        <dbReference type="ChEBI" id="CHEBI:30413"/>
    </cofactor>
</comment>
<evidence type="ECO:0000313" key="7">
    <source>
        <dbReference type="EMBL" id="OCK75412.1"/>
    </source>
</evidence>
<evidence type="ECO:0000256" key="6">
    <source>
        <dbReference type="RuleBase" id="RU000461"/>
    </source>
</evidence>
<dbReference type="GO" id="GO:0005506">
    <property type="term" value="F:iron ion binding"/>
    <property type="evidence" value="ECO:0007669"/>
    <property type="project" value="InterPro"/>
</dbReference>
<dbReference type="SUPFAM" id="SSF48264">
    <property type="entry name" value="Cytochrome P450"/>
    <property type="match status" value="1"/>
</dbReference>
<accession>A0A8E2E115</accession>
<feature type="binding site" description="axial binding residue" evidence="5">
    <location>
        <position position="475"/>
    </location>
    <ligand>
        <name>heme</name>
        <dbReference type="ChEBI" id="CHEBI:30413"/>
    </ligand>
    <ligandPart>
        <name>Fe</name>
        <dbReference type="ChEBI" id="CHEBI:18248"/>
    </ligandPart>
</feature>
<keyword evidence="3 6" id="KW-0560">Oxidoreductase</keyword>
<dbReference type="InterPro" id="IPR017972">
    <property type="entry name" value="Cyt_P450_CS"/>
</dbReference>
<dbReference type="InterPro" id="IPR036396">
    <property type="entry name" value="Cyt_P450_sf"/>
</dbReference>
<dbReference type="GO" id="GO:0044550">
    <property type="term" value="P:secondary metabolite biosynthetic process"/>
    <property type="evidence" value="ECO:0007669"/>
    <property type="project" value="UniProtKB-ARBA"/>
</dbReference>
<dbReference type="InterPro" id="IPR002401">
    <property type="entry name" value="Cyt_P450_E_grp-I"/>
</dbReference>
<dbReference type="EMBL" id="KV745320">
    <property type="protein sequence ID" value="OCK75412.1"/>
    <property type="molecule type" value="Genomic_DNA"/>
</dbReference>
<sequence length="532" mass="61178">MAFAQLQSLFQSNVFASSLSWKVLLSGLCVALVYLLGTNLRSYWRLSHIPGPFFAAVTNVQRMLWVKSNRAHVIHLDLHRKYGPIVRFGPNMISVADPKEIGTIYSFKKPWPKSDFYRALLLKTSRKPVEGIFATQNEAIHHQLKRPIANIYSMTYLLSFEPYVDTALKVFTEQIDKRFASKAPQDSAIKSKENICDLSQWLQMLAFDVMGELTFSHRFGFMESGSDIDGAMNDLWNNSQRTAIVTQMPWLEPIYTNNPLQRWLRGGGTSPGVRFAQKRIAERRAMAKGDLKKEWTVNNRDFLSRFMEVEANESVPPYALMVWTGSNITAGSDSTAIFLRAFFYHLLHNPRTLDKLLEELDGKAREGKLDTPAKFKQVYELPYFNACFQETARMHPALGLPMERVVPEEGVMLCGRYIPGRTVVGMSSWVTHRDNETFGQDCDGWRPERWLECGPEEKRRMEKGLLTFGHGHRDCIGKNIAFLEIYKIAPTLLRTYEFELLDPSEGGDWRVYNRWFVTQKGFKVRVKRRAVA</sequence>
<evidence type="ECO:0000313" key="8">
    <source>
        <dbReference type="Proteomes" id="UP000250266"/>
    </source>
</evidence>
<name>A0A8E2E115_9PEZI</name>
<reference evidence="7 8" key="1">
    <citation type="journal article" date="2016" name="Nat. Commun.">
        <title>Ectomycorrhizal ecology is imprinted in the genome of the dominant symbiotic fungus Cenococcum geophilum.</title>
        <authorList>
            <consortium name="DOE Joint Genome Institute"/>
            <person name="Peter M."/>
            <person name="Kohler A."/>
            <person name="Ohm R.A."/>
            <person name="Kuo A."/>
            <person name="Krutzmann J."/>
            <person name="Morin E."/>
            <person name="Arend M."/>
            <person name="Barry K.W."/>
            <person name="Binder M."/>
            <person name="Choi C."/>
            <person name="Clum A."/>
            <person name="Copeland A."/>
            <person name="Grisel N."/>
            <person name="Haridas S."/>
            <person name="Kipfer T."/>
            <person name="LaButti K."/>
            <person name="Lindquist E."/>
            <person name="Lipzen A."/>
            <person name="Maire R."/>
            <person name="Meier B."/>
            <person name="Mihaltcheva S."/>
            <person name="Molinier V."/>
            <person name="Murat C."/>
            <person name="Poggeler S."/>
            <person name="Quandt C.A."/>
            <person name="Sperisen C."/>
            <person name="Tritt A."/>
            <person name="Tisserant E."/>
            <person name="Crous P.W."/>
            <person name="Henrissat B."/>
            <person name="Nehls U."/>
            <person name="Egli S."/>
            <person name="Spatafora J.W."/>
            <person name="Grigoriev I.V."/>
            <person name="Martin F.M."/>
        </authorList>
    </citation>
    <scope>NUCLEOTIDE SEQUENCE [LARGE SCALE GENOMIC DNA]</scope>
    <source>
        <strain evidence="7 8">CBS 459.81</strain>
    </source>
</reference>
<dbReference type="FunFam" id="1.10.630.10:FF:000050">
    <property type="entry name" value="Cytochrome P450 monooxygenase"/>
    <property type="match status" value="1"/>
</dbReference>
<dbReference type="OrthoDB" id="3934656at2759"/>
<dbReference type="PANTHER" id="PTHR24305">
    <property type="entry name" value="CYTOCHROME P450"/>
    <property type="match status" value="1"/>
</dbReference>
<evidence type="ECO:0000256" key="2">
    <source>
        <dbReference type="ARBA" id="ARBA00022723"/>
    </source>
</evidence>
<dbReference type="PROSITE" id="PS00086">
    <property type="entry name" value="CYTOCHROME_P450"/>
    <property type="match status" value="1"/>
</dbReference>
<dbReference type="CDD" id="cd11060">
    <property type="entry name" value="CYP57A1-like"/>
    <property type="match status" value="1"/>
</dbReference>
<keyword evidence="2 5" id="KW-0479">Metal-binding</keyword>
<gene>
    <name evidence="7" type="ORF">K432DRAFT_409043</name>
</gene>